<dbReference type="InterPro" id="IPR009241">
    <property type="entry name" value="HigB-like"/>
</dbReference>
<dbReference type="Proteomes" id="UP001596303">
    <property type="component" value="Unassembled WGS sequence"/>
</dbReference>
<dbReference type="EMBL" id="JBHSSW010000004">
    <property type="protein sequence ID" value="MFC6197171.1"/>
    <property type="molecule type" value="Genomic_DNA"/>
</dbReference>
<organism evidence="1 2">
    <name type="scientific">Ponticaulis profundi</name>
    <dbReference type="NCBI Taxonomy" id="2665222"/>
    <lineage>
        <taxon>Bacteria</taxon>
        <taxon>Pseudomonadati</taxon>
        <taxon>Pseudomonadota</taxon>
        <taxon>Alphaproteobacteria</taxon>
        <taxon>Hyphomonadales</taxon>
        <taxon>Hyphomonadaceae</taxon>
        <taxon>Ponticaulis</taxon>
    </lineage>
</organism>
<keyword evidence="2" id="KW-1185">Reference proteome</keyword>
<dbReference type="InterPro" id="IPR014056">
    <property type="entry name" value="TypeIITA-like_toxin_pred"/>
</dbReference>
<accession>A0ABW1S6K8</accession>
<proteinExistence type="predicted"/>
<name>A0ABW1S6K8_9PROT</name>
<comment type="caution">
    <text evidence="1">The sequence shown here is derived from an EMBL/GenBank/DDBJ whole genome shotgun (WGS) entry which is preliminary data.</text>
</comment>
<dbReference type="PANTHER" id="PTHR41791:SF1">
    <property type="entry name" value="SSL7039 PROTEIN"/>
    <property type="match status" value="1"/>
</dbReference>
<sequence>MIKVEQTQVFSDWLTNLKDVSARARIITRIQRIAASGSFGDVEPVGEGVSELRFHIGPGYRVYFIQRGSELVLLLAGGTKKSQRRDIRKAKELAAEL</sequence>
<evidence type="ECO:0000313" key="2">
    <source>
        <dbReference type="Proteomes" id="UP001596303"/>
    </source>
</evidence>
<dbReference type="Pfam" id="PF05973">
    <property type="entry name" value="Gp49"/>
    <property type="match status" value="1"/>
</dbReference>
<evidence type="ECO:0000313" key="1">
    <source>
        <dbReference type="EMBL" id="MFC6197171.1"/>
    </source>
</evidence>
<dbReference type="NCBIfam" id="TIGR02683">
    <property type="entry name" value="upstrm_HI1419"/>
    <property type="match status" value="1"/>
</dbReference>
<reference evidence="2" key="1">
    <citation type="journal article" date="2019" name="Int. J. Syst. Evol. Microbiol.">
        <title>The Global Catalogue of Microorganisms (GCM) 10K type strain sequencing project: providing services to taxonomists for standard genome sequencing and annotation.</title>
        <authorList>
            <consortium name="The Broad Institute Genomics Platform"/>
            <consortium name="The Broad Institute Genome Sequencing Center for Infectious Disease"/>
            <person name="Wu L."/>
            <person name="Ma J."/>
        </authorList>
    </citation>
    <scope>NUCLEOTIDE SEQUENCE [LARGE SCALE GENOMIC DNA]</scope>
    <source>
        <strain evidence="2">CGMCC-1.15741</strain>
    </source>
</reference>
<dbReference type="RefSeq" id="WP_377375666.1">
    <property type="nucleotide sequence ID" value="NZ_JBHSSW010000004.1"/>
</dbReference>
<gene>
    <name evidence="1" type="ORF">ACFQDM_03735</name>
</gene>
<protein>
    <submittedName>
        <fullName evidence="1">Type II toxin-antitoxin system RelE/ParE family toxin</fullName>
    </submittedName>
</protein>
<dbReference type="PANTHER" id="PTHR41791">
    <property type="entry name" value="SSL7039 PROTEIN"/>
    <property type="match status" value="1"/>
</dbReference>
<dbReference type="PIRSF" id="PIRSF028744">
    <property type="entry name" value="Addict_mod_HI1419"/>
    <property type="match status" value="1"/>
</dbReference>